<dbReference type="RefSeq" id="WP_156703635.1">
    <property type="nucleotide sequence ID" value="NZ_CACRTF010000011.1"/>
</dbReference>
<proteinExistence type="predicted"/>
<dbReference type="GO" id="GO:0051539">
    <property type="term" value="F:4 iron, 4 sulfur cluster binding"/>
    <property type="evidence" value="ECO:0007669"/>
    <property type="project" value="UniProtKB-UniRule"/>
</dbReference>
<dbReference type="PROSITE" id="PS51379">
    <property type="entry name" value="4FE4S_FER_2"/>
    <property type="match status" value="1"/>
</dbReference>
<dbReference type="InterPro" id="IPR002880">
    <property type="entry name" value="Pyrv_Fd/Flavodoxin_OxRdtase_N"/>
</dbReference>
<feature type="binding site" evidence="4">
    <location>
        <position position="585"/>
    </location>
    <ligand>
        <name>[4Fe-4S] cluster</name>
        <dbReference type="ChEBI" id="CHEBI:49883"/>
        <label>2</label>
    </ligand>
</feature>
<keyword evidence="1 3" id="KW-0479">Metal-binding</keyword>
<dbReference type="Pfam" id="PF00037">
    <property type="entry name" value="Fer4"/>
    <property type="match status" value="1"/>
</dbReference>
<feature type="binding site" evidence="4">
    <location>
        <position position="602"/>
    </location>
    <ligand>
        <name>[4Fe-4S] cluster</name>
        <dbReference type="ChEBI" id="CHEBI:49883"/>
        <label>2</label>
    </ligand>
</feature>
<dbReference type="GO" id="GO:0043805">
    <property type="term" value="F:indolepyruvate ferredoxin oxidoreductase activity"/>
    <property type="evidence" value="ECO:0007669"/>
    <property type="project" value="UniProtKB-UniRule"/>
</dbReference>
<evidence type="ECO:0000259" key="5">
    <source>
        <dbReference type="PROSITE" id="PS51379"/>
    </source>
</evidence>
<dbReference type="EC" id="1.2.7.8" evidence="3"/>
<reference evidence="6" key="1">
    <citation type="submission" date="2019-11" db="EMBL/GenBank/DDBJ databases">
        <authorList>
            <person name="Feng L."/>
        </authorList>
    </citation>
    <scope>NUCLEOTIDE SEQUENCE</scope>
    <source>
        <strain evidence="6">CbolteaeLFYP116</strain>
    </source>
</reference>
<dbReference type="InterPro" id="IPR045025">
    <property type="entry name" value="HACL1-like"/>
</dbReference>
<dbReference type="PIRSF" id="PIRSF006439">
    <property type="entry name" value="Indolepyruvate_ferr_oxidored"/>
    <property type="match status" value="1"/>
</dbReference>
<evidence type="ECO:0000256" key="4">
    <source>
        <dbReference type="PIRSR" id="PIRSR006439-50"/>
    </source>
</evidence>
<comment type="function">
    <text evidence="3">Catalyzes the ferredoxin-dependent oxidative decarboxylation of arylpyruvates.</text>
</comment>
<evidence type="ECO:0000313" key="6">
    <source>
        <dbReference type="EMBL" id="VYT16413.1"/>
    </source>
</evidence>
<dbReference type="PANTHER" id="PTHR43710">
    <property type="entry name" value="2-HYDROXYACYL-COA LYASE"/>
    <property type="match status" value="1"/>
</dbReference>
<dbReference type="CDD" id="cd07034">
    <property type="entry name" value="TPP_PYR_PFOR_IOR-alpha_like"/>
    <property type="match status" value="1"/>
</dbReference>
<dbReference type="Gene3D" id="3.40.50.970">
    <property type="match status" value="2"/>
</dbReference>
<dbReference type="CDD" id="cd02008">
    <property type="entry name" value="TPP_IOR_alpha"/>
    <property type="match status" value="1"/>
</dbReference>
<feature type="binding site" evidence="4">
    <location>
        <position position="612"/>
    </location>
    <ligand>
        <name>[4Fe-4S] cluster</name>
        <dbReference type="ChEBI" id="CHEBI:49883"/>
        <label>1</label>
    </ligand>
</feature>
<dbReference type="InterPro" id="IPR017721">
    <property type="entry name" value="IorA"/>
</dbReference>
<dbReference type="EMBL" id="CACRTF010000011">
    <property type="protein sequence ID" value="VYT16413.1"/>
    <property type="molecule type" value="Genomic_DNA"/>
</dbReference>
<keyword evidence="3" id="KW-0813">Transport</keyword>
<comment type="catalytic activity">
    <reaction evidence="3">
        <text>indole-3-pyruvate + 2 oxidized [2Fe-2S]-[ferredoxin] + CoA = (indol-3-yl)acetyl-CoA + 2 reduced [2Fe-2S]-[ferredoxin] + CO2 + H(+)</text>
        <dbReference type="Rhea" id="RHEA:12645"/>
        <dbReference type="Rhea" id="RHEA-COMP:10000"/>
        <dbReference type="Rhea" id="RHEA-COMP:10001"/>
        <dbReference type="ChEBI" id="CHEBI:15378"/>
        <dbReference type="ChEBI" id="CHEBI:16526"/>
        <dbReference type="ChEBI" id="CHEBI:17640"/>
        <dbReference type="ChEBI" id="CHEBI:33737"/>
        <dbReference type="ChEBI" id="CHEBI:33738"/>
        <dbReference type="ChEBI" id="CHEBI:57271"/>
        <dbReference type="ChEBI" id="CHEBI:57287"/>
        <dbReference type="EC" id="1.2.7.8"/>
    </reaction>
</comment>
<keyword evidence="3 4" id="KW-0408">Iron</keyword>
<dbReference type="Gene3D" id="3.30.70.20">
    <property type="match status" value="1"/>
</dbReference>
<dbReference type="Pfam" id="PF02775">
    <property type="entry name" value="TPP_enzyme_C"/>
    <property type="match status" value="1"/>
</dbReference>
<dbReference type="AlphaFoldDB" id="A0A6N2UHD5"/>
<feature type="binding site" evidence="4">
    <location>
        <position position="579"/>
    </location>
    <ligand>
        <name>[4Fe-4S] cluster</name>
        <dbReference type="ChEBI" id="CHEBI:49883"/>
        <label>1</label>
    </ligand>
</feature>
<dbReference type="NCBIfam" id="TIGR03336">
    <property type="entry name" value="IOR_alpha"/>
    <property type="match status" value="1"/>
</dbReference>
<evidence type="ECO:0000256" key="1">
    <source>
        <dbReference type="ARBA" id="ARBA00022723"/>
    </source>
</evidence>
<feature type="binding site" evidence="4">
    <location>
        <position position="573"/>
    </location>
    <ligand>
        <name>[4Fe-4S] cluster</name>
        <dbReference type="ChEBI" id="CHEBI:49883"/>
        <label>1</label>
    </ligand>
</feature>
<evidence type="ECO:0000256" key="2">
    <source>
        <dbReference type="ARBA" id="ARBA00023002"/>
    </source>
</evidence>
<keyword evidence="6" id="KW-0670">Pyruvate</keyword>
<feature type="domain" description="4Fe-4S ferredoxin-type" evidence="5">
    <location>
        <begin position="593"/>
        <end position="621"/>
    </location>
</feature>
<protein>
    <recommendedName>
        <fullName evidence="3">Indolepyruvate oxidoreductase subunit IorA</fullName>
        <shortName evidence="3">IOR</shortName>
        <ecNumber evidence="3">1.2.7.8</ecNumber>
    </recommendedName>
    <alternativeName>
        <fullName evidence="3">Indolepyruvate ferredoxin oxidoreductase subunit alpha</fullName>
    </alternativeName>
</protein>
<accession>A0A6N2UHD5</accession>
<sequence length="621" mass="67147">MSKSFLMGNEAIGLGAVRAGVKVVSGYPGTPSTEVLETVAKHNPGDIYVEWSVNEKAGMEVAAAAAYTGARTMVTMKQVGLNVASDPLMSLAYVGVKGGMVVVVADDPGPISSQTEQDTRRFGQFSKLPVFDLFQLKTAYEMIKDAFEYSEKYHTPVLFRPTTRLCHGCASVELKERVKLPAPEGFVKDSGKWVIFPRLSHANHRMIEARNPIIGEDFSSYRFNLLHREEGNTVKGIITHGISYEFVMEALNGYRGARVLKVSTPNPMPERLLLEFAEGLDQVMAVEELDPVLEQELLLLSGRHHLPLEVKGKLTGEVQTAGENSVESVRRVLEEYLGEVYIRYLEGLEGGAAEPEAALPVPPLPVRPPVLCAGCPHRASFYAVKRAMEKLNEGLEEGAAPIEGVYCGDIGCYTLGNAKPLDMVDTCLCMGAGITMAQGLQRVEPDKRYFSFVGDSTFFASGLTGIVNAIYNEASLTLCILDNSTTAMTGHQPHPGTGRTMMGNVVEKVDITKVLEGIGVKNTVTVDALDLNACVDAVLKLSAMKGVKAVIFKSPCAAIIKSFRTCRIAEDRCVNCRTCINEIGCPALVLDGDMVRIDSGLCTGCGLCSQICSVDAIETVK</sequence>
<organism evidence="6">
    <name type="scientific">Enterocloster bolteae</name>
    <dbReference type="NCBI Taxonomy" id="208479"/>
    <lineage>
        <taxon>Bacteria</taxon>
        <taxon>Bacillati</taxon>
        <taxon>Bacillota</taxon>
        <taxon>Clostridia</taxon>
        <taxon>Lachnospirales</taxon>
        <taxon>Lachnospiraceae</taxon>
        <taxon>Enterocloster</taxon>
    </lineage>
</organism>
<dbReference type="Pfam" id="PF01855">
    <property type="entry name" value="POR_N"/>
    <property type="match status" value="1"/>
</dbReference>
<dbReference type="PANTHER" id="PTHR43710:SF6">
    <property type="entry name" value="INDOLEPYRUVATE OXIDOREDUCTASE SUBUNIT IORA"/>
    <property type="match status" value="1"/>
</dbReference>
<feature type="binding site" evidence="4">
    <location>
        <position position="576"/>
    </location>
    <ligand>
        <name>[4Fe-4S] cluster</name>
        <dbReference type="ChEBI" id="CHEBI:49883"/>
        <label>1</label>
    </ligand>
</feature>
<dbReference type="SUPFAM" id="SSF52518">
    <property type="entry name" value="Thiamin diphosphate-binding fold (THDP-binding)"/>
    <property type="match status" value="2"/>
</dbReference>
<keyword evidence="2 3" id="KW-0560">Oxidoreductase</keyword>
<keyword evidence="3 4" id="KW-0004">4Fe-4S</keyword>
<dbReference type="InterPro" id="IPR011766">
    <property type="entry name" value="TPP_enzyme_TPP-bd"/>
</dbReference>
<keyword evidence="3" id="KW-0249">Electron transport</keyword>
<dbReference type="InterPro" id="IPR029061">
    <property type="entry name" value="THDP-binding"/>
</dbReference>
<feature type="binding site" evidence="4">
    <location>
        <position position="608"/>
    </location>
    <ligand>
        <name>[4Fe-4S] cluster</name>
        <dbReference type="ChEBI" id="CHEBI:49883"/>
        <label>2</label>
    </ligand>
</feature>
<keyword evidence="3 4" id="KW-0411">Iron-sulfur</keyword>
<evidence type="ECO:0000256" key="3">
    <source>
        <dbReference type="PIRNR" id="PIRNR006439"/>
    </source>
</evidence>
<dbReference type="GO" id="GO:0030976">
    <property type="term" value="F:thiamine pyrophosphate binding"/>
    <property type="evidence" value="ECO:0007669"/>
    <property type="project" value="InterPro"/>
</dbReference>
<feature type="binding site" evidence="4">
    <location>
        <position position="605"/>
    </location>
    <ligand>
        <name>[4Fe-4S] cluster</name>
        <dbReference type="ChEBI" id="CHEBI:49883"/>
        <label>2</label>
    </ligand>
</feature>
<gene>
    <name evidence="6" type="ORF">CBLFYP116_02122</name>
</gene>
<comment type="cofactor">
    <cofactor evidence="3 4">
        <name>[4Fe-4S] cluster</name>
        <dbReference type="ChEBI" id="CHEBI:49883"/>
    </cofactor>
    <text evidence="3 4">Binds 2 [4Fe-4S] clusters. In this family the first cluster has a non-standard and varying [4Fe-4S] binding motif CX(2)CX(2)CX(4-5)CP.</text>
</comment>
<name>A0A6N2UHD5_9FIRM</name>
<dbReference type="FunFam" id="3.40.50.970:FF:000039">
    <property type="entry name" value="Indolepyruvate oxidoreductase subunit IorA"/>
    <property type="match status" value="1"/>
</dbReference>
<dbReference type="GO" id="GO:0046872">
    <property type="term" value="F:metal ion binding"/>
    <property type="evidence" value="ECO:0007669"/>
    <property type="project" value="UniProtKB-UniRule"/>
</dbReference>
<dbReference type="InterPro" id="IPR017896">
    <property type="entry name" value="4Fe4S_Fe-S-bd"/>
</dbReference>